<dbReference type="InterPro" id="IPR047134">
    <property type="entry name" value="RNF4"/>
</dbReference>
<name>A0AAV7JKQ3_9METZ</name>
<dbReference type="CDD" id="cd16449">
    <property type="entry name" value="RING-HC"/>
    <property type="match status" value="1"/>
</dbReference>
<dbReference type="InterPro" id="IPR001841">
    <property type="entry name" value="Znf_RING"/>
</dbReference>
<dbReference type="PROSITE" id="PS00518">
    <property type="entry name" value="ZF_RING_1"/>
    <property type="match status" value="1"/>
</dbReference>
<gene>
    <name evidence="6" type="ORF">LOD99_11663</name>
</gene>
<evidence type="ECO:0000256" key="3">
    <source>
        <dbReference type="ARBA" id="ARBA00022833"/>
    </source>
</evidence>
<protein>
    <submittedName>
        <fullName evidence="6">E3 ubiquitin-protein ligase RNF4-like</fullName>
    </submittedName>
</protein>
<dbReference type="InterPro" id="IPR013083">
    <property type="entry name" value="Znf_RING/FYVE/PHD"/>
</dbReference>
<proteinExistence type="predicted"/>
<comment type="caution">
    <text evidence="6">The sequence shown here is derived from an EMBL/GenBank/DDBJ whole genome shotgun (WGS) entry which is preliminary data.</text>
</comment>
<dbReference type="PROSITE" id="PS50089">
    <property type="entry name" value="ZF_RING_2"/>
    <property type="match status" value="1"/>
</dbReference>
<dbReference type="SMART" id="SM00184">
    <property type="entry name" value="RING"/>
    <property type="match status" value="1"/>
</dbReference>
<keyword evidence="1" id="KW-0479">Metal-binding</keyword>
<sequence>MSGKETLVTVQESTPPDTIDLTDENFDDSVLFVSQSKPDNAVEFVSLSQVVAPNNNTTSKQHVTNNQLTITDDDDDDNLDLPSLDLDNKFKELAKKRTSLKVSRPPIFCGICREDEFYLQAHNQNLVSTPCGHIFCKCCIDVSLAKYKCCPICRKSLAAMAAEKSVVRIKEMEKQPSVKSLTHRPSILKDSALLRASRTKLTGSSRIFDDKPWQIKKTHQTLEEYEPTYKMKPDKLLNISAIEKVATDVLQKLKNDTYAVESCRQFSKTLSHLLLQKVKELGFPRYVRYQ</sequence>
<dbReference type="Pfam" id="PF13639">
    <property type="entry name" value="zf-RING_2"/>
    <property type="match status" value="1"/>
</dbReference>
<dbReference type="PANTHER" id="PTHR23041:SF78">
    <property type="entry name" value="E3 UBIQUITIN-PROTEIN LIGASE RNF4"/>
    <property type="match status" value="1"/>
</dbReference>
<dbReference type="InterPro" id="IPR017907">
    <property type="entry name" value="Znf_RING_CS"/>
</dbReference>
<evidence type="ECO:0000256" key="4">
    <source>
        <dbReference type="PROSITE-ProRule" id="PRU00175"/>
    </source>
</evidence>
<feature type="domain" description="RING-type" evidence="5">
    <location>
        <begin position="109"/>
        <end position="154"/>
    </location>
</feature>
<dbReference type="SUPFAM" id="SSF57850">
    <property type="entry name" value="RING/U-box"/>
    <property type="match status" value="1"/>
</dbReference>
<evidence type="ECO:0000259" key="5">
    <source>
        <dbReference type="PROSITE" id="PS50089"/>
    </source>
</evidence>
<reference evidence="6 7" key="1">
    <citation type="journal article" date="2023" name="BMC Biol.">
        <title>The compact genome of the sponge Oopsacas minuta (Hexactinellida) is lacking key metazoan core genes.</title>
        <authorList>
            <person name="Santini S."/>
            <person name="Schenkelaars Q."/>
            <person name="Jourda C."/>
            <person name="Duchesne M."/>
            <person name="Belahbib H."/>
            <person name="Rocher C."/>
            <person name="Selva M."/>
            <person name="Riesgo A."/>
            <person name="Vervoort M."/>
            <person name="Leys S.P."/>
            <person name="Kodjabachian L."/>
            <person name="Le Bivic A."/>
            <person name="Borchiellini C."/>
            <person name="Claverie J.M."/>
            <person name="Renard E."/>
        </authorList>
    </citation>
    <scope>NUCLEOTIDE SEQUENCE [LARGE SCALE GENOMIC DNA]</scope>
    <source>
        <strain evidence="6">SPO-2</strain>
    </source>
</reference>
<evidence type="ECO:0000256" key="2">
    <source>
        <dbReference type="ARBA" id="ARBA00022771"/>
    </source>
</evidence>
<dbReference type="Gene3D" id="3.30.40.10">
    <property type="entry name" value="Zinc/RING finger domain, C3HC4 (zinc finger)"/>
    <property type="match status" value="1"/>
</dbReference>
<evidence type="ECO:0000313" key="6">
    <source>
        <dbReference type="EMBL" id="KAI6649297.1"/>
    </source>
</evidence>
<keyword evidence="7" id="KW-1185">Reference proteome</keyword>
<dbReference type="EMBL" id="JAKMXF010000321">
    <property type="protein sequence ID" value="KAI6649297.1"/>
    <property type="molecule type" value="Genomic_DNA"/>
</dbReference>
<dbReference type="Proteomes" id="UP001165289">
    <property type="component" value="Unassembled WGS sequence"/>
</dbReference>
<evidence type="ECO:0000256" key="1">
    <source>
        <dbReference type="ARBA" id="ARBA00022723"/>
    </source>
</evidence>
<dbReference type="PANTHER" id="PTHR23041">
    <property type="entry name" value="RING FINGER DOMAIN-CONTAINING"/>
    <property type="match status" value="1"/>
</dbReference>
<dbReference type="GO" id="GO:0008270">
    <property type="term" value="F:zinc ion binding"/>
    <property type="evidence" value="ECO:0007669"/>
    <property type="project" value="UniProtKB-KW"/>
</dbReference>
<keyword evidence="2 4" id="KW-0863">Zinc-finger</keyword>
<evidence type="ECO:0000313" key="7">
    <source>
        <dbReference type="Proteomes" id="UP001165289"/>
    </source>
</evidence>
<accession>A0AAV7JKQ3</accession>
<organism evidence="6 7">
    <name type="scientific">Oopsacas minuta</name>
    <dbReference type="NCBI Taxonomy" id="111878"/>
    <lineage>
        <taxon>Eukaryota</taxon>
        <taxon>Metazoa</taxon>
        <taxon>Porifera</taxon>
        <taxon>Hexactinellida</taxon>
        <taxon>Hexasterophora</taxon>
        <taxon>Lyssacinosida</taxon>
        <taxon>Leucopsacidae</taxon>
        <taxon>Oopsacas</taxon>
    </lineage>
</organism>
<keyword evidence="3" id="KW-0862">Zinc</keyword>
<dbReference type="AlphaFoldDB" id="A0AAV7JKQ3"/>